<gene>
    <name evidence="2" type="ORF">KZ820_09040</name>
</gene>
<feature type="chain" id="PRO_5045954438" description="Lipoprotein" evidence="1">
    <location>
        <begin position="22"/>
        <end position="114"/>
    </location>
</feature>
<reference evidence="2 3" key="1">
    <citation type="submission" date="2021-07" db="EMBL/GenBank/DDBJ databases">
        <title>Sphingomonas sp.</title>
        <authorList>
            <person name="Feng G."/>
            <person name="Li J."/>
            <person name="Pan M."/>
        </authorList>
    </citation>
    <scope>NUCLEOTIDE SEQUENCE [LARGE SCALE GENOMIC DNA]</scope>
    <source>
        <strain evidence="2 3">RRHST34</strain>
    </source>
</reference>
<dbReference type="EMBL" id="JAHXZN010000002">
    <property type="protein sequence ID" value="MBW6530879.1"/>
    <property type="molecule type" value="Genomic_DNA"/>
</dbReference>
<organism evidence="2 3">
    <name type="scientific">Sphingomonas citri</name>
    <dbReference type="NCBI Taxonomy" id="2862499"/>
    <lineage>
        <taxon>Bacteria</taxon>
        <taxon>Pseudomonadati</taxon>
        <taxon>Pseudomonadota</taxon>
        <taxon>Alphaproteobacteria</taxon>
        <taxon>Sphingomonadales</taxon>
        <taxon>Sphingomonadaceae</taxon>
        <taxon>Sphingomonas</taxon>
    </lineage>
</organism>
<keyword evidence="1" id="KW-0732">Signal</keyword>
<name>A0ABS7BMQ6_9SPHN</name>
<dbReference type="Proteomes" id="UP000759103">
    <property type="component" value="Unassembled WGS sequence"/>
</dbReference>
<sequence length="114" mass="11568">MRPSVAAALCLALLGATSACVDPSARIASSLEGYGFAPDQSTCVGEHLEKNLSLGQLQQLGRAARAAREGDTTPGRLTAGDFIRVAGQVKDPKVPLEVARAVAGCGIVTAPPAL</sequence>
<proteinExistence type="predicted"/>
<accession>A0ABS7BMQ6</accession>
<dbReference type="RefSeq" id="WP_219748317.1">
    <property type="nucleotide sequence ID" value="NZ_JAHXZN010000002.1"/>
</dbReference>
<feature type="signal peptide" evidence="1">
    <location>
        <begin position="1"/>
        <end position="21"/>
    </location>
</feature>
<evidence type="ECO:0008006" key="4">
    <source>
        <dbReference type="Google" id="ProtNLM"/>
    </source>
</evidence>
<evidence type="ECO:0000313" key="2">
    <source>
        <dbReference type="EMBL" id="MBW6530879.1"/>
    </source>
</evidence>
<evidence type="ECO:0000256" key="1">
    <source>
        <dbReference type="SAM" id="SignalP"/>
    </source>
</evidence>
<evidence type="ECO:0000313" key="3">
    <source>
        <dbReference type="Proteomes" id="UP000759103"/>
    </source>
</evidence>
<protein>
    <recommendedName>
        <fullName evidence="4">Lipoprotein</fullName>
    </recommendedName>
</protein>
<dbReference type="PROSITE" id="PS51257">
    <property type="entry name" value="PROKAR_LIPOPROTEIN"/>
    <property type="match status" value="1"/>
</dbReference>
<keyword evidence="3" id="KW-1185">Reference proteome</keyword>
<comment type="caution">
    <text evidence="2">The sequence shown here is derived from an EMBL/GenBank/DDBJ whole genome shotgun (WGS) entry which is preliminary data.</text>
</comment>